<name>A0ABT2X1N8_9RHOB</name>
<organism evidence="2 3">
    <name type="scientific">Albidovulum salinarum</name>
    <dbReference type="NCBI Taxonomy" id="2984153"/>
    <lineage>
        <taxon>Bacteria</taxon>
        <taxon>Pseudomonadati</taxon>
        <taxon>Pseudomonadota</taxon>
        <taxon>Alphaproteobacteria</taxon>
        <taxon>Rhodobacterales</taxon>
        <taxon>Paracoccaceae</taxon>
        <taxon>Albidovulum</taxon>
    </lineage>
</organism>
<keyword evidence="3" id="KW-1185">Reference proteome</keyword>
<gene>
    <name evidence="2" type="ORF">OEZ60_07520</name>
</gene>
<evidence type="ECO:0008006" key="4">
    <source>
        <dbReference type="Google" id="ProtNLM"/>
    </source>
</evidence>
<feature type="coiled-coil region" evidence="1">
    <location>
        <begin position="59"/>
        <end position="89"/>
    </location>
</feature>
<comment type="caution">
    <text evidence="2">The sequence shown here is derived from an EMBL/GenBank/DDBJ whole genome shotgun (WGS) entry which is preliminary data.</text>
</comment>
<reference evidence="2 3" key="1">
    <citation type="submission" date="2022-10" db="EMBL/GenBank/DDBJ databases">
        <title>Defluviimonas sp. nov., isolated from ocean surface sediments.</title>
        <authorList>
            <person name="He W."/>
            <person name="Wang L."/>
            <person name="Zhang D.-F."/>
        </authorList>
    </citation>
    <scope>NUCLEOTIDE SEQUENCE [LARGE SCALE GENOMIC DNA]</scope>
    <source>
        <strain evidence="2 3">WL0024</strain>
    </source>
</reference>
<evidence type="ECO:0000313" key="3">
    <source>
        <dbReference type="Proteomes" id="UP001209535"/>
    </source>
</evidence>
<proteinExistence type="predicted"/>
<dbReference type="EMBL" id="JAOVQO010000006">
    <property type="protein sequence ID" value="MCU9847853.1"/>
    <property type="molecule type" value="Genomic_DNA"/>
</dbReference>
<evidence type="ECO:0000313" key="2">
    <source>
        <dbReference type="EMBL" id="MCU9847853.1"/>
    </source>
</evidence>
<protein>
    <recommendedName>
        <fullName evidence="4">Transposase</fullName>
    </recommendedName>
</protein>
<sequence length="100" mass="11922">MHPDLRVQRRVLVASYTRYMVADREWTVATQEARSWFPAGKRPTSPLLGDPGSRVRRLYEARERALQRLLLAREKLERARLRLDERRRRDVEGTIYLLTC</sequence>
<keyword evidence="1" id="KW-0175">Coiled coil</keyword>
<accession>A0ABT2X1N8</accession>
<dbReference type="Proteomes" id="UP001209535">
    <property type="component" value="Unassembled WGS sequence"/>
</dbReference>
<evidence type="ECO:0000256" key="1">
    <source>
        <dbReference type="SAM" id="Coils"/>
    </source>
</evidence>
<dbReference type="RefSeq" id="WP_263334719.1">
    <property type="nucleotide sequence ID" value="NZ_JAOVQO010000006.1"/>
</dbReference>